<dbReference type="EMBL" id="NCVQ01000001">
    <property type="protein sequence ID" value="PWZ54050.1"/>
    <property type="molecule type" value="Genomic_DNA"/>
</dbReference>
<proteinExistence type="predicted"/>
<name>A0A317Y5R6_MAIZE</name>
<dbReference type="AlphaFoldDB" id="A0A317Y5R6"/>
<gene>
    <name evidence="1" type="ORF">Zm00014a_007594</name>
</gene>
<evidence type="ECO:0000313" key="1">
    <source>
        <dbReference type="EMBL" id="PWZ54050.1"/>
    </source>
</evidence>
<organism evidence="1">
    <name type="scientific">Zea mays</name>
    <name type="common">Maize</name>
    <dbReference type="NCBI Taxonomy" id="4577"/>
    <lineage>
        <taxon>Eukaryota</taxon>
        <taxon>Viridiplantae</taxon>
        <taxon>Streptophyta</taxon>
        <taxon>Embryophyta</taxon>
        <taxon>Tracheophyta</taxon>
        <taxon>Spermatophyta</taxon>
        <taxon>Magnoliopsida</taxon>
        <taxon>Liliopsida</taxon>
        <taxon>Poales</taxon>
        <taxon>Poaceae</taxon>
        <taxon>PACMAD clade</taxon>
        <taxon>Panicoideae</taxon>
        <taxon>Andropogonodae</taxon>
        <taxon>Andropogoneae</taxon>
        <taxon>Tripsacinae</taxon>
        <taxon>Zea</taxon>
    </lineage>
</organism>
<accession>A0A317Y5R6</accession>
<protein>
    <submittedName>
        <fullName evidence="1">Uncharacterized protein</fullName>
    </submittedName>
</protein>
<sequence>MVANPALCRLEAAGEISSPRAKTTL</sequence>
<comment type="caution">
    <text evidence="1">The sequence shown here is derived from an EMBL/GenBank/DDBJ whole genome shotgun (WGS) entry which is preliminary data.</text>
</comment>
<reference evidence="1" key="1">
    <citation type="journal article" date="2018" name="Nat. Genet.">
        <title>Extensive intraspecific gene order and gene structural variations between Mo17 and other maize genomes.</title>
        <authorList>
            <person name="Sun S."/>
            <person name="Zhou Y."/>
            <person name="Chen J."/>
            <person name="Shi J."/>
            <person name="Zhao H."/>
            <person name="Zhao H."/>
            <person name="Song W."/>
            <person name="Zhang M."/>
            <person name="Cui Y."/>
            <person name="Dong X."/>
            <person name="Liu H."/>
            <person name="Ma X."/>
            <person name="Jiao Y."/>
            <person name="Wang B."/>
            <person name="Wei X."/>
            <person name="Stein J.C."/>
            <person name="Glaubitz J.C."/>
            <person name="Lu F."/>
            <person name="Yu G."/>
            <person name="Liang C."/>
            <person name="Fengler K."/>
            <person name="Li B."/>
            <person name="Rafalski A."/>
            <person name="Schnable P.S."/>
            <person name="Ware D.H."/>
            <person name="Buckler E.S."/>
            <person name="Lai J."/>
        </authorList>
    </citation>
    <scope>NUCLEOTIDE SEQUENCE [LARGE SCALE GENOMIC DNA]</scope>
    <source>
        <tissue evidence="1">Seedling</tissue>
    </source>
</reference>
<dbReference type="Proteomes" id="UP000251960">
    <property type="component" value="Chromosome 1"/>
</dbReference>